<dbReference type="AlphaFoldDB" id="Q7ULD1"/>
<protein>
    <submittedName>
        <fullName evidence="1">Uncharacterized protein</fullName>
    </submittedName>
</protein>
<name>Q7ULD1_RHOBA</name>
<proteinExistence type="predicted"/>
<evidence type="ECO:0000313" key="2">
    <source>
        <dbReference type="Proteomes" id="UP000001025"/>
    </source>
</evidence>
<keyword evidence="2" id="KW-1185">Reference proteome</keyword>
<dbReference type="KEGG" id="rba:RB9578"/>
<reference evidence="1 2" key="1">
    <citation type="journal article" date="2003" name="Proc. Natl. Acad. Sci. U.S.A.">
        <title>Complete genome sequence of the marine planctomycete Pirellula sp. strain 1.</title>
        <authorList>
            <person name="Gloeckner F.O."/>
            <person name="Kube M."/>
            <person name="Bauer M."/>
            <person name="Teeling H."/>
            <person name="Lombardot T."/>
            <person name="Ludwig W."/>
            <person name="Gade D."/>
            <person name="Beck A."/>
            <person name="Borzym K."/>
            <person name="Heitmann K."/>
            <person name="Rabus R."/>
            <person name="Schlesner H."/>
            <person name="Amann R."/>
            <person name="Reinhardt R."/>
        </authorList>
    </citation>
    <scope>NUCLEOTIDE SEQUENCE [LARGE SCALE GENOMIC DNA]</scope>
    <source>
        <strain evidence="2">DSM 10527 / NCIMB 13988 / SH1</strain>
    </source>
</reference>
<evidence type="ECO:0000313" key="1">
    <source>
        <dbReference type="EMBL" id="CAD76346.1"/>
    </source>
</evidence>
<dbReference type="HOGENOM" id="CLU_2828350_0_0_0"/>
<accession>Q7ULD1</accession>
<organism evidence="1 2">
    <name type="scientific">Rhodopirellula baltica (strain DSM 10527 / NCIMB 13988 / SH1)</name>
    <dbReference type="NCBI Taxonomy" id="243090"/>
    <lineage>
        <taxon>Bacteria</taxon>
        <taxon>Pseudomonadati</taxon>
        <taxon>Planctomycetota</taxon>
        <taxon>Planctomycetia</taxon>
        <taxon>Pirellulales</taxon>
        <taxon>Pirellulaceae</taxon>
        <taxon>Rhodopirellula</taxon>
    </lineage>
</organism>
<dbReference type="InParanoid" id="Q7ULD1"/>
<dbReference type="EnsemblBacteria" id="CAD76346">
    <property type="protein sequence ID" value="CAD76346"/>
    <property type="gene ID" value="RB9578"/>
</dbReference>
<sequence length="66" mass="6991">MFRKVEGFVASSTTVATESVAEIRTSPACNLNPCDDKTHGDAPQENIGHDASTALRFSRSCSSCNA</sequence>
<dbReference type="EMBL" id="BX294149">
    <property type="protein sequence ID" value="CAD76346.1"/>
    <property type="molecule type" value="Genomic_DNA"/>
</dbReference>
<dbReference type="Proteomes" id="UP000001025">
    <property type="component" value="Chromosome"/>
</dbReference>
<gene>
    <name evidence="1" type="ordered locus">RB9578</name>
</gene>